<dbReference type="GO" id="GO:0016740">
    <property type="term" value="F:transferase activity"/>
    <property type="evidence" value="ECO:0007669"/>
    <property type="project" value="UniProtKB-KW"/>
</dbReference>
<evidence type="ECO:0000256" key="4">
    <source>
        <dbReference type="ARBA" id="ARBA00022771"/>
    </source>
</evidence>
<keyword evidence="10" id="KW-0472">Membrane</keyword>
<keyword evidence="1" id="KW-0808">Transferase</keyword>
<evidence type="ECO:0000256" key="1">
    <source>
        <dbReference type="ARBA" id="ARBA00022679"/>
    </source>
</evidence>
<keyword evidence="14" id="KW-1185">Reference proteome</keyword>
<evidence type="ECO:0000256" key="7">
    <source>
        <dbReference type="ARBA" id="ARBA00023134"/>
    </source>
</evidence>
<evidence type="ECO:0000256" key="10">
    <source>
        <dbReference type="SAM" id="Phobius"/>
    </source>
</evidence>
<dbReference type="Proteomes" id="UP000824782">
    <property type="component" value="Unassembled WGS sequence"/>
</dbReference>
<evidence type="ECO:0000256" key="3">
    <source>
        <dbReference type="ARBA" id="ARBA00022741"/>
    </source>
</evidence>
<evidence type="ECO:0000256" key="8">
    <source>
        <dbReference type="PROSITE-ProRule" id="PRU00175"/>
    </source>
</evidence>
<dbReference type="InterPro" id="IPR015894">
    <property type="entry name" value="Guanylate-bd_N"/>
</dbReference>
<reference evidence="13" key="1">
    <citation type="thesis" date="2020" institute="ProQuest LLC" country="789 East Eisenhower Parkway, Ann Arbor, MI, USA">
        <title>Comparative Genomics and Chromosome Evolution.</title>
        <authorList>
            <person name="Mudd A.B."/>
        </authorList>
    </citation>
    <scope>NUCLEOTIDE SEQUENCE</scope>
    <source>
        <strain evidence="13">237g6f4</strain>
        <tissue evidence="13">Blood</tissue>
    </source>
</reference>
<gene>
    <name evidence="13" type="ORF">GDO81_009103</name>
</gene>
<evidence type="ECO:0000256" key="5">
    <source>
        <dbReference type="ARBA" id="ARBA00022786"/>
    </source>
</evidence>
<dbReference type="Gene3D" id="3.40.50.300">
    <property type="entry name" value="P-loop containing nucleotide triphosphate hydrolases"/>
    <property type="match status" value="1"/>
</dbReference>
<dbReference type="InterPro" id="IPR018957">
    <property type="entry name" value="Znf_C3HC4_RING-type"/>
</dbReference>
<dbReference type="Pfam" id="PF02263">
    <property type="entry name" value="GBP"/>
    <property type="match status" value="1"/>
</dbReference>
<sequence length="528" mass="60313">MNQDSKPMFTIFYNLERDRNANNEREHNLICPRCNEEKNELLSIPCGHNICHHCYSRYRADQSGYRCPLCVSQEKAEPLQLVSVDESGQLDLQESVLYRCFLHERILEYPVYLISVIGERRTGKSFLLNYLMKALHSQETFEKFSLGAEDEILEGFPWKPGTEKVTNGIWIWSKPFILERNGQKVAVFLLDTEGSMDMEGERKANIKMCMLTLILSSHLVLNVNSNIKETDVDYLEIYCNGIDIVKLQNLKSFDFLIRNWYDPETCTEDDAESYLNGEIKMMKNKYKDCNFFKIVNERSINCFLMPHPGNDITSKETGRLQDMNKEFQDNLKTYLSGLVERIMCSIGSASNQNTRKCGAMPEQILLSVNHINNLKCNISSPAEMCNMKINMETMQEIKEEFQEFLRNWSMWKLRIGTQVAEKIEELQCKFETSFRITNEEDRNEQREKMKEYLVIEGNNFCRNHNVKLLLHGVPALIALAGLAAAGPAGALFAQASTSAAAGSSATEVIISGAAAVGQIGLAVLRKWI</sequence>
<feature type="domain" description="GB1/RHD3-type G" evidence="12">
    <location>
        <begin position="108"/>
        <end position="226"/>
    </location>
</feature>
<dbReference type="PROSITE" id="PS00518">
    <property type="entry name" value="ZF_RING_1"/>
    <property type="match status" value="1"/>
</dbReference>
<keyword evidence="10" id="KW-0812">Transmembrane</keyword>
<dbReference type="AlphaFoldDB" id="A0AAV7BNT8"/>
<evidence type="ECO:0000256" key="2">
    <source>
        <dbReference type="ARBA" id="ARBA00022723"/>
    </source>
</evidence>
<dbReference type="Pfam" id="PF00097">
    <property type="entry name" value="zf-C3HC4"/>
    <property type="match status" value="1"/>
</dbReference>
<keyword evidence="7" id="KW-0342">GTP-binding</keyword>
<evidence type="ECO:0000256" key="6">
    <source>
        <dbReference type="ARBA" id="ARBA00022833"/>
    </source>
</evidence>
<accession>A0AAV7BNT8</accession>
<keyword evidence="6" id="KW-0862">Zinc</keyword>
<dbReference type="SMART" id="SM00184">
    <property type="entry name" value="RING"/>
    <property type="match status" value="1"/>
</dbReference>
<feature type="transmembrane region" description="Helical" evidence="10">
    <location>
        <begin position="468"/>
        <end position="493"/>
    </location>
</feature>
<comment type="caution">
    <text evidence="13">The sequence shown here is derived from an EMBL/GenBank/DDBJ whole genome shotgun (WGS) entry which is preliminary data.</text>
</comment>
<keyword evidence="2" id="KW-0479">Metal-binding</keyword>
<dbReference type="GO" id="GO:0008270">
    <property type="term" value="F:zinc ion binding"/>
    <property type="evidence" value="ECO:0007669"/>
    <property type="project" value="UniProtKB-KW"/>
</dbReference>
<dbReference type="PANTHER" id="PTHR10751">
    <property type="entry name" value="GUANYLATE BINDING PROTEIN"/>
    <property type="match status" value="1"/>
</dbReference>
<feature type="transmembrane region" description="Helical" evidence="10">
    <location>
        <begin position="505"/>
        <end position="524"/>
    </location>
</feature>
<dbReference type="SUPFAM" id="SSF57850">
    <property type="entry name" value="RING/U-box"/>
    <property type="match status" value="1"/>
</dbReference>
<evidence type="ECO:0000313" key="13">
    <source>
        <dbReference type="EMBL" id="KAG8574239.1"/>
    </source>
</evidence>
<proteinExistence type="inferred from homology"/>
<dbReference type="PROSITE" id="PS50089">
    <property type="entry name" value="ZF_RING_2"/>
    <property type="match status" value="1"/>
</dbReference>
<keyword evidence="5" id="KW-0833">Ubl conjugation pathway</keyword>
<protein>
    <submittedName>
        <fullName evidence="13">Uncharacterized protein</fullName>
    </submittedName>
</protein>
<dbReference type="InterPro" id="IPR030386">
    <property type="entry name" value="G_GB1_RHD3_dom"/>
</dbReference>
<feature type="domain" description="RING-type" evidence="11">
    <location>
        <begin position="31"/>
        <end position="70"/>
    </location>
</feature>
<dbReference type="InterPro" id="IPR017907">
    <property type="entry name" value="Znf_RING_CS"/>
</dbReference>
<keyword evidence="3" id="KW-0547">Nucleotide-binding</keyword>
<dbReference type="GO" id="GO:0005525">
    <property type="term" value="F:GTP binding"/>
    <property type="evidence" value="ECO:0007669"/>
    <property type="project" value="UniProtKB-KW"/>
</dbReference>
<evidence type="ECO:0000259" key="11">
    <source>
        <dbReference type="PROSITE" id="PS50089"/>
    </source>
</evidence>
<name>A0AAV7BNT8_ENGPU</name>
<dbReference type="InterPro" id="IPR027417">
    <property type="entry name" value="P-loop_NTPase"/>
</dbReference>
<keyword evidence="10" id="KW-1133">Transmembrane helix</keyword>
<keyword evidence="4 8" id="KW-0863">Zinc-finger</keyword>
<dbReference type="GO" id="GO:0003924">
    <property type="term" value="F:GTPase activity"/>
    <property type="evidence" value="ECO:0007669"/>
    <property type="project" value="InterPro"/>
</dbReference>
<comment type="similarity">
    <text evidence="9">Belongs to the TRAFAC class dynamin-like GTPase superfamily. GB1/RHD3 GTPase family.</text>
</comment>
<dbReference type="EMBL" id="WNYA01000004">
    <property type="protein sequence ID" value="KAG8574239.1"/>
    <property type="molecule type" value="Genomic_DNA"/>
</dbReference>
<dbReference type="Gene3D" id="3.30.40.10">
    <property type="entry name" value="Zinc/RING finger domain, C3HC4 (zinc finger)"/>
    <property type="match status" value="1"/>
</dbReference>
<evidence type="ECO:0000259" key="12">
    <source>
        <dbReference type="PROSITE" id="PS51715"/>
    </source>
</evidence>
<organism evidence="13 14">
    <name type="scientific">Engystomops pustulosus</name>
    <name type="common">Tungara frog</name>
    <name type="synonym">Physalaemus pustulosus</name>
    <dbReference type="NCBI Taxonomy" id="76066"/>
    <lineage>
        <taxon>Eukaryota</taxon>
        <taxon>Metazoa</taxon>
        <taxon>Chordata</taxon>
        <taxon>Craniata</taxon>
        <taxon>Vertebrata</taxon>
        <taxon>Euteleostomi</taxon>
        <taxon>Amphibia</taxon>
        <taxon>Batrachia</taxon>
        <taxon>Anura</taxon>
        <taxon>Neobatrachia</taxon>
        <taxon>Hyloidea</taxon>
        <taxon>Leptodactylidae</taxon>
        <taxon>Leiuperinae</taxon>
        <taxon>Engystomops</taxon>
    </lineage>
</organism>
<evidence type="ECO:0000313" key="14">
    <source>
        <dbReference type="Proteomes" id="UP000824782"/>
    </source>
</evidence>
<dbReference type="SUPFAM" id="SSF52540">
    <property type="entry name" value="P-loop containing nucleoside triphosphate hydrolases"/>
    <property type="match status" value="1"/>
</dbReference>
<dbReference type="PROSITE" id="PS51715">
    <property type="entry name" value="G_GB1_RHD3"/>
    <property type="match status" value="1"/>
</dbReference>
<dbReference type="InterPro" id="IPR013083">
    <property type="entry name" value="Znf_RING/FYVE/PHD"/>
</dbReference>
<dbReference type="InterPro" id="IPR001841">
    <property type="entry name" value="Znf_RING"/>
</dbReference>
<evidence type="ECO:0000256" key="9">
    <source>
        <dbReference type="PROSITE-ProRule" id="PRU01052"/>
    </source>
</evidence>